<comment type="caution">
    <text evidence="10">The sequence shown here is derived from an EMBL/GenBank/DDBJ whole genome shotgun (WGS) entry which is preliminary data.</text>
</comment>
<organism evidence="10 11">
    <name type="scientific">Elysia chlorotica</name>
    <name type="common">Eastern emerald elysia</name>
    <name type="synonym">Sea slug</name>
    <dbReference type="NCBI Taxonomy" id="188477"/>
    <lineage>
        <taxon>Eukaryota</taxon>
        <taxon>Metazoa</taxon>
        <taxon>Spiralia</taxon>
        <taxon>Lophotrochozoa</taxon>
        <taxon>Mollusca</taxon>
        <taxon>Gastropoda</taxon>
        <taxon>Heterobranchia</taxon>
        <taxon>Euthyneura</taxon>
        <taxon>Panpulmonata</taxon>
        <taxon>Sacoglossa</taxon>
        <taxon>Placobranchoidea</taxon>
        <taxon>Plakobranchidae</taxon>
        <taxon>Elysia</taxon>
    </lineage>
</organism>
<evidence type="ECO:0000259" key="9">
    <source>
        <dbReference type="Pfam" id="PF21892"/>
    </source>
</evidence>
<dbReference type="OrthoDB" id="205745at2759"/>
<evidence type="ECO:0000313" key="11">
    <source>
        <dbReference type="Proteomes" id="UP000271974"/>
    </source>
</evidence>
<dbReference type="Pfam" id="PF21892">
    <property type="entry name" value="TMEM145_N"/>
    <property type="match status" value="1"/>
</dbReference>
<evidence type="ECO:0000256" key="6">
    <source>
        <dbReference type="SAM" id="MobiDB-lite"/>
    </source>
</evidence>
<evidence type="ECO:0000256" key="5">
    <source>
        <dbReference type="ARBA" id="ARBA00023180"/>
    </source>
</evidence>
<feature type="region of interest" description="Disordered" evidence="6">
    <location>
        <begin position="546"/>
        <end position="583"/>
    </location>
</feature>
<keyword evidence="3 7" id="KW-1133">Transmembrane helix</keyword>
<dbReference type="AlphaFoldDB" id="A0A433TMM5"/>
<dbReference type="GO" id="GO:0007186">
    <property type="term" value="P:G protein-coupled receptor signaling pathway"/>
    <property type="evidence" value="ECO:0007669"/>
    <property type="project" value="InterPro"/>
</dbReference>
<feature type="transmembrane region" description="Helical" evidence="7">
    <location>
        <begin position="176"/>
        <end position="198"/>
    </location>
</feature>
<keyword evidence="2 7" id="KW-0812">Transmembrane</keyword>
<dbReference type="EMBL" id="RQTK01000270">
    <property type="protein sequence ID" value="RUS82814.1"/>
    <property type="molecule type" value="Genomic_DNA"/>
</dbReference>
<dbReference type="PANTHER" id="PTHR23252">
    <property type="entry name" value="INTIMAL THICKNESS RECEPTOR-RELATED"/>
    <property type="match status" value="1"/>
</dbReference>
<reference evidence="10 11" key="1">
    <citation type="submission" date="2019-01" db="EMBL/GenBank/DDBJ databases">
        <title>A draft genome assembly of the solar-powered sea slug Elysia chlorotica.</title>
        <authorList>
            <person name="Cai H."/>
            <person name="Li Q."/>
            <person name="Fang X."/>
            <person name="Li J."/>
            <person name="Curtis N.E."/>
            <person name="Altenburger A."/>
            <person name="Shibata T."/>
            <person name="Feng M."/>
            <person name="Maeda T."/>
            <person name="Schwartz J.A."/>
            <person name="Shigenobu S."/>
            <person name="Lundholm N."/>
            <person name="Nishiyama T."/>
            <person name="Yang H."/>
            <person name="Hasebe M."/>
            <person name="Li S."/>
            <person name="Pierce S.K."/>
            <person name="Wang J."/>
        </authorList>
    </citation>
    <scope>NUCLEOTIDE SEQUENCE [LARGE SCALE GENOMIC DNA]</scope>
    <source>
        <strain evidence="10">EC2010</strain>
        <tissue evidence="10">Whole organism of an adult</tissue>
    </source>
</reference>
<dbReference type="InterPro" id="IPR019336">
    <property type="entry name" value="GPR180/TMEM145_TM"/>
</dbReference>
<dbReference type="GO" id="GO:0016020">
    <property type="term" value="C:membrane"/>
    <property type="evidence" value="ECO:0007669"/>
    <property type="project" value="UniProtKB-SubCell"/>
</dbReference>
<evidence type="ECO:0000313" key="10">
    <source>
        <dbReference type="EMBL" id="RUS82814.1"/>
    </source>
</evidence>
<feature type="transmembrane region" description="Helical" evidence="7">
    <location>
        <begin position="218"/>
        <end position="237"/>
    </location>
</feature>
<evidence type="ECO:0000256" key="2">
    <source>
        <dbReference type="ARBA" id="ARBA00022692"/>
    </source>
</evidence>
<evidence type="ECO:0000256" key="1">
    <source>
        <dbReference type="ARBA" id="ARBA00004141"/>
    </source>
</evidence>
<evidence type="ECO:0000256" key="4">
    <source>
        <dbReference type="ARBA" id="ARBA00023136"/>
    </source>
</evidence>
<keyword evidence="5" id="KW-0325">Glycoprotein</keyword>
<feature type="compositionally biased region" description="Basic residues" evidence="6">
    <location>
        <begin position="399"/>
        <end position="411"/>
    </location>
</feature>
<feature type="domain" description="GPR180/TMEM145 transmembrane" evidence="8">
    <location>
        <begin position="146"/>
        <end position="366"/>
    </location>
</feature>
<keyword evidence="11" id="KW-1185">Reference proteome</keyword>
<feature type="transmembrane region" description="Helical" evidence="7">
    <location>
        <begin position="249"/>
        <end position="266"/>
    </location>
</feature>
<name>A0A433TMM5_ELYCH</name>
<dbReference type="Pfam" id="PF10192">
    <property type="entry name" value="GPR180-TMEM145_TM"/>
    <property type="match status" value="1"/>
</dbReference>
<dbReference type="InterPro" id="IPR053880">
    <property type="entry name" value="GPR180-like_N"/>
</dbReference>
<dbReference type="STRING" id="188477.A0A433TMM5"/>
<proteinExistence type="predicted"/>
<feature type="transmembrane region" description="Helical" evidence="7">
    <location>
        <begin position="138"/>
        <end position="164"/>
    </location>
</feature>
<evidence type="ECO:0000256" key="7">
    <source>
        <dbReference type="SAM" id="Phobius"/>
    </source>
</evidence>
<comment type="subcellular location">
    <subcellularLocation>
        <location evidence="1">Membrane</location>
        <topology evidence="1">Multi-pass membrane protein</topology>
    </subcellularLocation>
</comment>
<gene>
    <name evidence="10" type="ORF">EGW08_009434</name>
</gene>
<feature type="region of interest" description="Disordered" evidence="6">
    <location>
        <begin position="395"/>
        <end position="419"/>
    </location>
</feature>
<keyword evidence="4 7" id="KW-0472">Membrane</keyword>
<feature type="transmembrane region" description="Helical" evidence="7">
    <location>
        <begin position="317"/>
        <end position="342"/>
    </location>
</feature>
<sequence>MFYLRVTAPQGEIYIPRSMEISIPSPTTLKFPLFLSSTLRTGSSSHDSASCQRKARCPTSSDTLWFSGCSLIRYKDDTWYNCAGTRRFRSSRERWWYIAVARCGSPKDRVTGLYIEYKIHMTNGDDYLHQEFSVDEFYILPVDVIFLLTYLIICTISIVFATKLKRRQLLHATYKLYLAALFIWTAHLVLMVAAWARYGQTGVELTKVEVTGRILQRASTTVLVLMLILMGKGYTITRGRLPRATVGKIATFITFYSVTIVALFIWEGEFFDSGKVLYYYESPPGYGIIAIHLIGWIWFLQSTIFTLKHAQKKSGFYIPFFSFYTLWFLSGPGVVLIAMFAMAKWSREKSVNGVEQFVTFLGHCFFLIAILGEGEYPGAGNPYILSSDIELPELDKKGNSKKQKDKGKRAERKLSSPRTQINMVPNLQYPSLFPSVQKMSNTASTSSEANIVNNGNNNNYNNNNNSNILSANHLFSHNMSIMTRRGQSTSNPLPAIGEVNALSSNHDPHNGNSLLAYQSENPLSPRATIAWGHQPGVRSQLPPLRSAPQVTGGGFSVSSSPCPSVPNYDLFQAKSEEGDNASG</sequence>
<accession>A0A433TMM5</accession>
<feature type="transmembrane region" description="Helical" evidence="7">
    <location>
        <begin position="286"/>
        <end position="305"/>
    </location>
</feature>
<dbReference type="Proteomes" id="UP000271974">
    <property type="component" value="Unassembled WGS sequence"/>
</dbReference>
<feature type="compositionally biased region" description="Low complexity" evidence="6">
    <location>
        <begin position="556"/>
        <end position="566"/>
    </location>
</feature>
<dbReference type="InterPro" id="IPR047831">
    <property type="entry name" value="GPR180/TMEM145"/>
</dbReference>
<protein>
    <submittedName>
        <fullName evidence="10">Uncharacterized protein</fullName>
    </submittedName>
</protein>
<feature type="domain" description="GPR180-like N-terminal" evidence="9">
    <location>
        <begin position="64"/>
        <end position="107"/>
    </location>
</feature>
<evidence type="ECO:0000259" key="8">
    <source>
        <dbReference type="Pfam" id="PF10192"/>
    </source>
</evidence>
<dbReference type="GO" id="GO:0019236">
    <property type="term" value="P:response to pheromone"/>
    <property type="evidence" value="ECO:0007669"/>
    <property type="project" value="InterPro"/>
</dbReference>
<evidence type="ECO:0000256" key="3">
    <source>
        <dbReference type="ARBA" id="ARBA00022989"/>
    </source>
</evidence>
<dbReference type="PANTHER" id="PTHR23252:SF24">
    <property type="entry name" value="TRANSMEMBRANE PROTEIN 145"/>
    <property type="match status" value="1"/>
</dbReference>